<comment type="caution">
    <text evidence="1">The sequence shown here is derived from an EMBL/GenBank/DDBJ whole genome shotgun (WGS) entry which is preliminary data.</text>
</comment>
<dbReference type="Gene3D" id="3.90.550.10">
    <property type="entry name" value="Spore Coat Polysaccharide Biosynthesis Protein SpsA, Chain A"/>
    <property type="match status" value="1"/>
</dbReference>
<dbReference type="EMBL" id="JAKGAS010000020">
    <property type="protein sequence ID" value="MCF2950418.1"/>
    <property type="molecule type" value="Genomic_DNA"/>
</dbReference>
<accession>A0ABS9DBS3</accession>
<dbReference type="Proteomes" id="UP001521137">
    <property type="component" value="Unassembled WGS sequence"/>
</dbReference>
<dbReference type="InterPro" id="IPR029044">
    <property type="entry name" value="Nucleotide-diphossugar_trans"/>
</dbReference>
<reference evidence="1 2" key="1">
    <citation type="submission" date="2022-01" db="EMBL/GenBank/DDBJ databases">
        <title>Paraglaciecola sp. G1-23.</title>
        <authorList>
            <person name="Jin M.S."/>
            <person name="Han D.M."/>
            <person name="Kim H.M."/>
            <person name="Jeon C.O."/>
        </authorList>
    </citation>
    <scope>NUCLEOTIDE SEQUENCE [LARGE SCALE GENOMIC DNA]</scope>
    <source>
        <strain evidence="1 2">G1-23</strain>
    </source>
</reference>
<keyword evidence="2" id="KW-1185">Reference proteome</keyword>
<proteinExistence type="predicted"/>
<protein>
    <submittedName>
        <fullName evidence="1">Glycosyltransferase family 2 protein</fullName>
    </submittedName>
</protein>
<evidence type="ECO:0000313" key="2">
    <source>
        <dbReference type="Proteomes" id="UP001521137"/>
    </source>
</evidence>
<name>A0ABS9DBS3_9ALTE</name>
<evidence type="ECO:0000313" key="1">
    <source>
        <dbReference type="EMBL" id="MCF2950418.1"/>
    </source>
</evidence>
<gene>
    <name evidence="1" type="ORF">L0668_20075</name>
</gene>
<organism evidence="1 2">
    <name type="scientific">Paraglaciecola algarum</name>
    <dbReference type="NCBI Taxonomy" id="3050085"/>
    <lineage>
        <taxon>Bacteria</taxon>
        <taxon>Pseudomonadati</taxon>
        <taxon>Pseudomonadota</taxon>
        <taxon>Gammaproteobacteria</taxon>
        <taxon>Alteromonadales</taxon>
        <taxon>Alteromonadaceae</taxon>
        <taxon>Paraglaciecola</taxon>
    </lineage>
</organism>
<sequence>MKLNAICIIKNEADIILETLENALNFCDTIYVFDNGSTDGSWELIQQKAASDSRVVITAHTDEIYRNQFRNRVYNMFHQQYSPSDWWYILDADELLVEDPRPMLCKAMQRNKTQMRVWQAQFYFTDKDLAVYDQEDKSLNVSERRRYYRINWREPRFFRNSPSQNWPEEISGKVPPFCQSLYHPSPICRHYAERTPEQIKMRREIRLSNPYSFLHVKNKSDTDWLKQSKDCFYYQEGQKMKFPLMDRLTYYASQSRYWIIWRIKNVLSLKTVFLNKVTNNA</sequence>
<dbReference type="SUPFAM" id="SSF53448">
    <property type="entry name" value="Nucleotide-diphospho-sugar transferases"/>
    <property type="match status" value="1"/>
</dbReference>
<dbReference type="Pfam" id="PF13704">
    <property type="entry name" value="Glyco_tranf_2_4"/>
    <property type="match status" value="1"/>
</dbReference>
<dbReference type="RefSeq" id="WP_235314520.1">
    <property type="nucleotide sequence ID" value="NZ_JAKGAS010000020.1"/>
</dbReference>